<keyword evidence="2" id="KW-1185">Reference proteome</keyword>
<gene>
    <name evidence="1" type="ORF">HU200_050624</name>
</gene>
<evidence type="ECO:0000313" key="1">
    <source>
        <dbReference type="EMBL" id="KAF8670597.1"/>
    </source>
</evidence>
<dbReference type="AlphaFoldDB" id="A0A835AMW3"/>
<comment type="caution">
    <text evidence="1">The sequence shown here is derived from an EMBL/GenBank/DDBJ whole genome shotgun (WGS) entry which is preliminary data.</text>
</comment>
<protein>
    <submittedName>
        <fullName evidence="1">Uncharacterized protein</fullName>
    </submittedName>
</protein>
<dbReference type="EMBL" id="JACEFO010002254">
    <property type="protein sequence ID" value="KAF8670597.1"/>
    <property type="molecule type" value="Genomic_DNA"/>
</dbReference>
<reference evidence="1" key="1">
    <citation type="submission" date="2020-07" db="EMBL/GenBank/DDBJ databases">
        <title>Genome sequence and genetic diversity analysis of an under-domesticated orphan crop, white fonio (Digitaria exilis).</title>
        <authorList>
            <person name="Bennetzen J.L."/>
            <person name="Chen S."/>
            <person name="Ma X."/>
            <person name="Wang X."/>
            <person name="Yssel A.E.J."/>
            <person name="Chaluvadi S.R."/>
            <person name="Johnson M."/>
            <person name="Gangashetty P."/>
            <person name="Hamidou F."/>
            <person name="Sanogo M.D."/>
            <person name="Zwaenepoel A."/>
            <person name="Wallace J."/>
            <person name="Van De Peer Y."/>
            <person name="Van Deynze A."/>
        </authorList>
    </citation>
    <scope>NUCLEOTIDE SEQUENCE</scope>
    <source>
        <tissue evidence="1">Leaves</tissue>
    </source>
</reference>
<sequence>MELFAKIDPRPLIPTTDPSPNRTLAEDVARSGHVVHGPGIQIPEPCFSSALAVELCEDLLCHQMDASRRRQRGAKKRDEPSSSSACVMWASALGLRWAVMGPIPILRPLLDDDSEPPSFFPAPLPRRPRGRRLACAPLLLPPPSCSHCLNQACHSSGSSSSAARSSVARSVTFAKSAVTSMATTTVESLLGATQRSFSTTLLSGMTSLTVLNDATRFEMRKTKSSTDSPDLNQIDSNSRQSSCAFIFLTASLPIRMDSIAFHGSAVDSFTTRDATIDRVSASRARRSSYRLTPPSSMASQRFLACILDFMSIGQLAKPPISGMMRTSPPLLPPAPSPPLGTRLPGDHGGVFCPSLSGSQGHDSSGAALSALMPNVANPGEPKPPAINLSLTDEHKETKGNATPEDVLRTNAACVKLPTDSLNHDVDRELGSFVSSLQCPCLEKLTSDSLKWLRFHMENTHTLAVAAPVLLEIHVSKAIEAHIAAPKLAEVRLGDDDTDQYEWRHLQRLVLNL</sequence>
<name>A0A835AMW3_9POAL</name>
<organism evidence="1 2">
    <name type="scientific">Digitaria exilis</name>
    <dbReference type="NCBI Taxonomy" id="1010633"/>
    <lineage>
        <taxon>Eukaryota</taxon>
        <taxon>Viridiplantae</taxon>
        <taxon>Streptophyta</taxon>
        <taxon>Embryophyta</taxon>
        <taxon>Tracheophyta</taxon>
        <taxon>Spermatophyta</taxon>
        <taxon>Magnoliopsida</taxon>
        <taxon>Liliopsida</taxon>
        <taxon>Poales</taxon>
        <taxon>Poaceae</taxon>
        <taxon>PACMAD clade</taxon>
        <taxon>Panicoideae</taxon>
        <taxon>Panicodae</taxon>
        <taxon>Paniceae</taxon>
        <taxon>Anthephorinae</taxon>
        <taxon>Digitaria</taxon>
    </lineage>
</organism>
<evidence type="ECO:0000313" key="2">
    <source>
        <dbReference type="Proteomes" id="UP000636709"/>
    </source>
</evidence>
<proteinExistence type="predicted"/>
<accession>A0A835AMW3</accession>
<dbReference type="Proteomes" id="UP000636709">
    <property type="component" value="Unassembled WGS sequence"/>
</dbReference>